<dbReference type="InterPro" id="IPR040982">
    <property type="entry name" value="DNA_pol3_finger"/>
</dbReference>
<dbReference type="EMBL" id="CP013862">
    <property type="protein sequence ID" value="ALX48351.1"/>
    <property type="molecule type" value="Genomic_DNA"/>
</dbReference>
<reference evidence="12 13" key="1">
    <citation type="submission" date="2016-01" db="EMBL/GenBank/DDBJ databases">
        <title>Complete genome sequence of strain Lentibacillus amyloliquefaciens LAM0015T isolated from saline sediment.</title>
        <authorList>
            <person name="Wang J.-L."/>
            <person name="He M.-X."/>
        </authorList>
    </citation>
    <scope>NUCLEOTIDE SEQUENCE [LARGE SCALE GENOMIC DNA]</scope>
    <source>
        <strain evidence="12 13">LAM0015</strain>
    </source>
</reference>
<evidence type="ECO:0000256" key="9">
    <source>
        <dbReference type="ARBA" id="ARBA00025611"/>
    </source>
</evidence>
<dbReference type="GO" id="GO:0005737">
    <property type="term" value="C:cytoplasm"/>
    <property type="evidence" value="ECO:0007669"/>
    <property type="project" value="UniProtKB-SubCell"/>
</dbReference>
<dbReference type="EC" id="2.7.7.7" evidence="3"/>
<comment type="similarity">
    <text evidence="2">Belongs to the DNA polymerase type-C family. DnaE subfamily.</text>
</comment>
<keyword evidence="7" id="KW-0235">DNA replication</keyword>
<gene>
    <name evidence="12" type="ORF">AOX59_06845</name>
</gene>
<evidence type="ECO:0000256" key="1">
    <source>
        <dbReference type="ARBA" id="ARBA00004496"/>
    </source>
</evidence>
<dbReference type="PANTHER" id="PTHR32294:SF0">
    <property type="entry name" value="DNA POLYMERASE III SUBUNIT ALPHA"/>
    <property type="match status" value="1"/>
</dbReference>
<dbReference type="InterPro" id="IPR016195">
    <property type="entry name" value="Pol/histidinol_Pase-like"/>
</dbReference>
<dbReference type="InterPro" id="IPR004013">
    <property type="entry name" value="PHP_dom"/>
</dbReference>
<dbReference type="GO" id="GO:0003676">
    <property type="term" value="F:nucleic acid binding"/>
    <property type="evidence" value="ECO:0007669"/>
    <property type="project" value="InterPro"/>
</dbReference>
<dbReference type="InterPro" id="IPR003141">
    <property type="entry name" value="Pol/His_phosphatase_N"/>
</dbReference>
<dbReference type="InterPro" id="IPR004805">
    <property type="entry name" value="DnaE2/DnaE/PolC"/>
</dbReference>
<dbReference type="KEGG" id="lao:AOX59_06845"/>
<proteinExistence type="inferred from homology"/>
<dbReference type="GO" id="GO:0008408">
    <property type="term" value="F:3'-5' exonuclease activity"/>
    <property type="evidence" value="ECO:0007669"/>
    <property type="project" value="InterPro"/>
</dbReference>
<keyword evidence="13" id="KW-1185">Reference proteome</keyword>
<evidence type="ECO:0000256" key="3">
    <source>
        <dbReference type="ARBA" id="ARBA00012417"/>
    </source>
</evidence>
<dbReference type="InterPro" id="IPR011708">
    <property type="entry name" value="DNA_pol3_alpha_NTPase_dom"/>
</dbReference>
<evidence type="ECO:0000259" key="11">
    <source>
        <dbReference type="SMART" id="SM00481"/>
    </source>
</evidence>
<dbReference type="CDD" id="cd04485">
    <property type="entry name" value="DnaE_OBF"/>
    <property type="match status" value="1"/>
</dbReference>
<dbReference type="Pfam" id="PF01336">
    <property type="entry name" value="tRNA_anti-codon"/>
    <property type="match status" value="1"/>
</dbReference>
<comment type="subcellular location">
    <subcellularLocation>
        <location evidence="1">Cytoplasm</location>
    </subcellularLocation>
</comment>
<dbReference type="Pfam" id="PF02811">
    <property type="entry name" value="PHP"/>
    <property type="match status" value="1"/>
</dbReference>
<accession>A0A0U3WF06</accession>
<dbReference type="InterPro" id="IPR004365">
    <property type="entry name" value="NA-bd_OB_tRNA"/>
</dbReference>
<dbReference type="AlphaFoldDB" id="A0A0U3WF06"/>
<protein>
    <recommendedName>
        <fullName evidence="4">DNA polymerase III subunit alpha</fullName>
        <ecNumber evidence="3">2.7.7.7</ecNumber>
    </recommendedName>
</protein>
<dbReference type="SMART" id="SM00481">
    <property type="entry name" value="POLIIIAc"/>
    <property type="match status" value="1"/>
</dbReference>
<evidence type="ECO:0000313" key="12">
    <source>
        <dbReference type="EMBL" id="ALX48351.1"/>
    </source>
</evidence>
<dbReference type="Pfam" id="PF17657">
    <property type="entry name" value="DNA_pol3_finger"/>
    <property type="match status" value="1"/>
</dbReference>
<evidence type="ECO:0000256" key="6">
    <source>
        <dbReference type="ARBA" id="ARBA00022695"/>
    </source>
</evidence>
<evidence type="ECO:0000256" key="2">
    <source>
        <dbReference type="ARBA" id="ARBA00009496"/>
    </source>
</evidence>
<dbReference type="SUPFAM" id="SSF89550">
    <property type="entry name" value="PHP domain-like"/>
    <property type="match status" value="2"/>
</dbReference>
<keyword evidence="8" id="KW-0239">DNA-directed DNA polymerase</keyword>
<dbReference type="PANTHER" id="PTHR32294">
    <property type="entry name" value="DNA POLYMERASE III SUBUNIT ALPHA"/>
    <property type="match status" value="1"/>
</dbReference>
<name>A0A0U3WF06_9BACI</name>
<dbReference type="Pfam" id="PF14579">
    <property type="entry name" value="HHH_6"/>
    <property type="match status" value="1"/>
</dbReference>
<dbReference type="Gene3D" id="1.10.150.870">
    <property type="match status" value="1"/>
</dbReference>
<feature type="domain" description="Polymerase/histidinol phosphatase N-terminal" evidence="11">
    <location>
        <begin position="4"/>
        <end position="71"/>
    </location>
</feature>
<sequence length="1121" mass="128428">MSFTHLQVRSGYSFMNSTITMEKLTEKAHELQYDALALTDEHVLYGAIPFYKACLDKGIKPIIGMNVKIGSNDDETDTCILLAKSNEGYQNLMKLSSHIQLSKTHSIGQSELKRYSGELICIVVASESGVGTQLQDKSYDQVKEYLDLTWHMFDREDFYLGVQDHGLQEERHINQAIKAFNETYQTKAVLLNDVRYLNEKDDIAFDCLRAMQQDRKWPLRITNPSSKQRHLRSGIEMEGLFGADWPEIISETRVIAEKCHVTFDFNRRMLPSYPVPEQMDANQYLEKLCRKFLQDKYEVITDEIEERLEYELNVIQSMQFSDYFLIVWDFIAYAKEQNILVGPGRGSAAGSLVAYVLRITEVDPIKYDLLFERFLNPERVSMPDIDIDFSDQRRDEVIDYVRRKYGTEHVAQIITFGTFAARSLLRELMKTMDVDQEDSNYILKKFPVQARHPIASYVRESEDLQQYIRQSEKLKALFTIAARLEGIPRHMSTHAAGVVISEEPLGERVPLTAGTQDTYLTQYAMNDLEAIGLLKMDFLGLRNLTLLERILKTIRFSNKEPITLAAIPPEDKQTYDLLQKGQTNGIFQLESQGMKQVLMQLKPTTFEDVVAVNALFRPGPMENIPVYINRKHGKEPIKYPHPDLEPILRKTYGVLIYQEQIMQIAHNIAGFSLGQADILRRAVSKKQQDIMTEQKSVFTEGCLANGYTETVAEEIFQWIVKFSNYGFNRSHAVAYSQISYQLAYLKTHYPASFFAELMSSAGTQHDKINMYVKELDGHGLELASPSINKSFGKYSVEKQQIRMGFMSIKSIGNQVVNEIITVRKDRAFKSLFDFCLRVSLKVINRKILETLIMAGAFDELYGNRASLLASIDQALEQGELFKEFNEQSSLFQDTLALEENYVSIEDFSLMKKLSDEKALLGIYVSSHPFAKYRDILKSSGYLSMADAPKMAGKRHLRSAAIVQAIKTIRTKRGDPMAFLTIGDETGEMEAVVFPDLYREVHRWLSEEMLVEFTGKLENRNNQLQWIMTDITVFNEQDWEVDQSKRLFIRIRDDNSEGAFDTIKSIASEKPGRTPVIVYDQAEKKTYKLSLAYLVNPDEACLSSLKDYFGSGNVVLDTVKKS</sequence>
<dbReference type="RefSeq" id="WP_068443713.1">
    <property type="nucleotide sequence ID" value="NZ_CP013862.1"/>
</dbReference>
<dbReference type="GO" id="GO:0006260">
    <property type="term" value="P:DNA replication"/>
    <property type="evidence" value="ECO:0007669"/>
    <property type="project" value="UniProtKB-KW"/>
</dbReference>
<dbReference type="NCBIfam" id="TIGR00594">
    <property type="entry name" value="polc"/>
    <property type="match status" value="1"/>
</dbReference>
<dbReference type="OrthoDB" id="9803237at2"/>
<dbReference type="Gene3D" id="1.10.10.1600">
    <property type="entry name" value="Bacterial DNA polymerase III alpha subunit, thumb domain"/>
    <property type="match status" value="1"/>
</dbReference>
<dbReference type="GO" id="GO:0003887">
    <property type="term" value="F:DNA-directed DNA polymerase activity"/>
    <property type="evidence" value="ECO:0007669"/>
    <property type="project" value="UniProtKB-KW"/>
</dbReference>
<dbReference type="InterPro" id="IPR029460">
    <property type="entry name" value="DNAPol_HHH"/>
</dbReference>
<organism evidence="12 13">
    <name type="scientific">Lentibacillus amyloliquefaciens</name>
    <dbReference type="NCBI Taxonomy" id="1472767"/>
    <lineage>
        <taxon>Bacteria</taxon>
        <taxon>Bacillati</taxon>
        <taxon>Bacillota</taxon>
        <taxon>Bacilli</taxon>
        <taxon>Bacillales</taxon>
        <taxon>Bacillaceae</taxon>
        <taxon>Lentibacillus</taxon>
    </lineage>
</organism>
<comment type="function">
    <text evidence="9">DNA polymerase III is a complex, multichain enzyme responsible for most of the replicative synthesis in bacteria. This DNA polymerase also exhibits 3' to 5' exonuclease activity. The alpha chain is the DNA polymerase.</text>
</comment>
<evidence type="ECO:0000256" key="7">
    <source>
        <dbReference type="ARBA" id="ARBA00022705"/>
    </source>
</evidence>
<dbReference type="InterPro" id="IPR041931">
    <property type="entry name" value="DNA_pol3_alpha_thumb_dom"/>
</dbReference>
<evidence type="ECO:0000256" key="5">
    <source>
        <dbReference type="ARBA" id="ARBA00022679"/>
    </source>
</evidence>
<evidence type="ECO:0000256" key="4">
    <source>
        <dbReference type="ARBA" id="ARBA00019114"/>
    </source>
</evidence>
<keyword evidence="6" id="KW-0548">Nucleotidyltransferase</keyword>
<keyword evidence="5" id="KW-0808">Transferase</keyword>
<evidence type="ECO:0000256" key="10">
    <source>
        <dbReference type="ARBA" id="ARBA00049244"/>
    </source>
</evidence>
<comment type="catalytic activity">
    <reaction evidence="10">
        <text>DNA(n) + a 2'-deoxyribonucleoside 5'-triphosphate = DNA(n+1) + diphosphate</text>
        <dbReference type="Rhea" id="RHEA:22508"/>
        <dbReference type="Rhea" id="RHEA-COMP:17339"/>
        <dbReference type="Rhea" id="RHEA-COMP:17340"/>
        <dbReference type="ChEBI" id="CHEBI:33019"/>
        <dbReference type="ChEBI" id="CHEBI:61560"/>
        <dbReference type="ChEBI" id="CHEBI:173112"/>
        <dbReference type="EC" id="2.7.7.7"/>
    </reaction>
</comment>
<evidence type="ECO:0000256" key="8">
    <source>
        <dbReference type="ARBA" id="ARBA00022932"/>
    </source>
</evidence>
<dbReference type="Gene3D" id="3.20.20.140">
    <property type="entry name" value="Metal-dependent hydrolases"/>
    <property type="match status" value="1"/>
</dbReference>
<evidence type="ECO:0000313" key="13">
    <source>
        <dbReference type="Proteomes" id="UP000050331"/>
    </source>
</evidence>
<dbReference type="NCBIfam" id="NF004226">
    <property type="entry name" value="PRK05673.1"/>
    <property type="match status" value="1"/>
</dbReference>
<dbReference type="Pfam" id="PF07733">
    <property type="entry name" value="DNA_pol3_alpha"/>
    <property type="match status" value="1"/>
</dbReference>
<dbReference type="STRING" id="1472767.AOX59_06845"/>
<dbReference type="Proteomes" id="UP000050331">
    <property type="component" value="Chromosome"/>
</dbReference>